<evidence type="ECO:0000256" key="2">
    <source>
        <dbReference type="ARBA" id="ARBA00023125"/>
    </source>
</evidence>
<dbReference type="GO" id="GO:0003700">
    <property type="term" value="F:DNA-binding transcription factor activity"/>
    <property type="evidence" value="ECO:0007669"/>
    <property type="project" value="TreeGrafter"/>
</dbReference>
<dbReference type="PANTHER" id="PTHR30055:SF234">
    <property type="entry name" value="HTH-TYPE TRANSCRIPTIONAL REGULATOR BETI"/>
    <property type="match status" value="1"/>
</dbReference>
<gene>
    <name evidence="6" type="ORF">AWN90_16690</name>
</gene>
<feature type="domain" description="HTH tetR-type" evidence="5">
    <location>
        <begin position="4"/>
        <end position="64"/>
    </location>
</feature>
<dbReference type="Pfam" id="PF00440">
    <property type="entry name" value="TetR_N"/>
    <property type="match status" value="1"/>
</dbReference>
<evidence type="ECO:0000259" key="5">
    <source>
        <dbReference type="PROSITE" id="PS50977"/>
    </source>
</evidence>
<dbReference type="RefSeq" id="WP_067585407.1">
    <property type="nucleotide sequence ID" value="NZ_JABMCZ010000001.1"/>
</dbReference>
<dbReference type="InterPro" id="IPR001647">
    <property type="entry name" value="HTH_TetR"/>
</dbReference>
<dbReference type="InterPro" id="IPR050109">
    <property type="entry name" value="HTH-type_TetR-like_transc_reg"/>
</dbReference>
<dbReference type="InterPro" id="IPR009057">
    <property type="entry name" value="Homeodomain-like_sf"/>
</dbReference>
<keyword evidence="1" id="KW-0805">Transcription regulation</keyword>
<evidence type="ECO:0000256" key="1">
    <source>
        <dbReference type="ARBA" id="ARBA00023015"/>
    </source>
</evidence>
<dbReference type="PROSITE" id="PS50977">
    <property type="entry name" value="HTH_TETR_2"/>
    <property type="match status" value="1"/>
</dbReference>
<evidence type="ECO:0000313" key="7">
    <source>
        <dbReference type="Proteomes" id="UP000076512"/>
    </source>
</evidence>
<proteinExistence type="predicted"/>
<dbReference type="OrthoDB" id="4550691at2"/>
<dbReference type="GO" id="GO:0000976">
    <property type="term" value="F:transcription cis-regulatory region binding"/>
    <property type="evidence" value="ECO:0007669"/>
    <property type="project" value="TreeGrafter"/>
</dbReference>
<feature type="DNA-binding region" description="H-T-H motif" evidence="4">
    <location>
        <begin position="27"/>
        <end position="46"/>
    </location>
</feature>
<keyword evidence="3" id="KW-0804">Transcription</keyword>
<dbReference type="Gene3D" id="1.10.357.10">
    <property type="entry name" value="Tetracycline Repressor, domain 2"/>
    <property type="match status" value="1"/>
</dbReference>
<accession>A0A164PVE1</accession>
<dbReference type="STRING" id="455432.AWN90_16690"/>
<evidence type="ECO:0000256" key="4">
    <source>
        <dbReference type="PROSITE-ProRule" id="PRU00335"/>
    </source>
</evidence>
<organism evidence="6 7">
    <name type="scientific">Nocardia terpenica</name>
    <dbReference type="NCBI Taxonomy" id="455432"/>
    <lineage>
        <taxon>Bacteria</taxon>
        <taxon>Bacillati</taxon>
        <taxon>Actinomycetota</taxon>
        <taxon>Actinomycetes</taxon>
        <taxon>Mycobacteriales</taxon>
        <taxon>Nocardiaceae</taxon>
        <taxon>Nocardia</taxon>
    </lineage>
</organism>
<keyword evidence="7" id="KW-1185">Reference proteome</keyword>
<protein>
    <submittedName>
        <fullName evidence="6">Transcriptional regulator</fullName>
    </submittedName>
</protein>
<evidence type="ECO:0000313" key="6">
    <source>
        <dbReference type="EMBL" id="KZM76116.1"/>
    </source>
</evidence>
<keyword evidence="2 4" id="KW-0238">DNA-binding</keyword>
<evidence type="ECO:0000256" key="3">
    <source>
        <dbReference type="ARBA" id="ARBA00023163"/>
    </source>
</evidence>
<dbReference type="AlphaFoldDB" id="A0A164PVE1"/>
<sequence length="198" mass="21148">MSGADRRTQLLDVAREIVAAEGFGGVTIDRVARCAGVTRTVVYQQFVDLAGLITALLDRESAVAAAGMAGVAGPEFDDPAAMSAGILAYLHAAPDSWRIILRPPDGAPPQLRERIEVGRAYARSIGARQLSRVLGVPIDPDGPTQRILLAAMEELARLHLDDPDRYPDDLVRRYLGSLTAWAAGVETGADRAPHTVTK</sequence>
<dbReference type="PANTHER" id="PTHR30055">
    <property type="entry name" value="HTH-TYPE TRANSCRIPTIONAL REGULATOR RUTR"/>
    <property type="match status" value="1"/>
</dbReference>
<comment type="caution">
    <text evidence="6">The sequence shown here is derived from an EMBL/GenBank/DDBJ whole genome shotgun (WGS) entry which is preliminary data.</text>
</comment>
<dbReference type="EMBL" id="LWGR01000002">
    <property type="protein sequence ID" value="KZM76116.1"/>
    <property type="molecule type" value="Genomic_DNA"/>
</dbReference>
<reference evidence="6 7" key="1">
    <citation type="submission" date="2016-04" db="EMBL/GenBank/DDBJ databases">
        <authorList>
            <person name="Evans L.H."/>
            <person name="Alamgir A."/>
            <person name="Owens N."/>
            <person name="Weber N.D."/>
            <person name="Virtaneva K."/>
            <person name="Barbian K."/>
            <person name="Babar A."/>
            <person name="Rosenke K."/>
        </authorList>
    </citation>
    <scope>NUCLEOTIDE SEQUENCE [LARGE SCALE GENOMIC DNA]</scope>
    <source>
        <strain evidence="6 7">IFM 0406</strain>
    </source>
</reference>
<name>A0A164PVE1_9NOCA</name>
<dbReference type="SUPFAM" id="SSF46689">
    <property type="entry name" value="Homeodomain-like"/>
    <property type="match status" value="1"/>
</dbReference>
<dbReference type="Proteomes" id="UP000076512">
    <property type="component" value="Unassembled WGS sequence"/>
</dbReference>